<dbReference type="EMBL" id="VSSQ01127420">
    <property type="protein sequence ID" value="MPN56732.1"/>
    <property type="molecule type" value="Genomic_DNA"/>
</dbReference>
<protein>
    <submittedName>
        <fullName evidence="1">Uncharacterized protein</fullName>
    </submittedName>
</protein>
<sequence length="87" mass="9540">MSIYKILGYGRHCGAIGNRYFLITPDDNSLELFTAHQRAEAVTAVSMAQIIDYAGVAHQIFTCGADDGHFCFMADFSLDQIIGLACF</sequence>
<dbReference type="AlphaFoldDB" id="A0A645J0W4"/>
<name>A0A645J0W4_9ZZZZ</name>
<proteinExistence type="predicted"/>
<gene>
    <name evidence="1" type="ORF">SDC9_204424</name>
</gene>
<accession>A0A645J0W4</accession>
<reference evidence="1" key="1">
    <citation type="submission" date="2019-08" db="EMBL/GenBank/DDBJ databases">
        <authorList>
            <person name="Kucharzyk K."/>
            <person name="Murdoch R.W."/>
            <person name="Higgins S."/>
            <person name="Loffler F."/>
        </authorList>
    </citation>
    <scope>NUCLEOTIDE SEQUENCE</scope>
</reference>
<organism evidence="1">
    <name type="scientific">bioreactor metagenome</name>
    <dbReference type="NCBI Taxonomy" id="1076179"/>
    <lineage>
        <taxon>unclassified sequences</taxon>
        <taxon>metagenomes</taxon>
        <taxon>ecological metagenomes</taxon>
    </lineage>
</organism>
<comment type="caution">
    <text evidence="1">The sequence shown here is derived from an EMBL/GenBank/DDBJ whole genome shotgun (WGS) entry which is preliminary data.</text>
</comment>
<evidence type="ECO:0000313" key="1">
    <source>
        <dbReference type="EMBL" id="MPN56732.1"/>
    </source>
</evidence>